<dbReference type="InterPro" id="IPR022413">
    <property type="entry name" value="ATP-guanido_PTrfase_N"/>
</dbReference>
<feature type="compositionally biased region" description="Acidic residues" evidence="8">
    <location>
        <begin position="594"/>
        <end position="605"/>
    </location>
</feature>
<evidence type="ECO:0000259" key="9">
    <source>
        <dbReference type="PROSITE" id="PS51509"/>
    </source>
</evidence>
<keyword evidence="3 7" id="KW-0418">Kinase</keyword>
<evidence type="ECO:0000256" key="6">
    <source>
        <dbReference type="PROSITE-ProRule" id="PRU00842"/>
    </source>
</evidence>
<feature type="domain" description="Phosphagen kinase C-terminal" evidence="10">
    <location>
        <begin position="1610"/>
        <end position="1884"/>
    </location>
</feature>
<keyword evidence="2 7" id="KW-0547">Nucleotide-binding</keyword>
<feature type="compositionally biased region" description="Basic and acidic residues" evidence="8">
    <location>
        <begin position="1119"/>
        <end position="1134"/>
    </location>
</feature>
<keyword evidence="11" id="KW-1185">Reference proteome</keyword>
<dbReference type="PROSITE" id="PS50297">
    <property type="entry name" value="ANK_REP_REGION"/>
    <property type="match status" value="2"/>
</dbReference>
<dbReference type="Pfam" id="PF00023">
    <property type="entry name" value="Ank"/>
    <property type="match status" value="1"/>
</dbReference>
<feature type="region of interest" description="Disordered" evidence="8">
    <location>
        <begin position="318"/>
        <end position="892"/>
    </location>
</feature>
<protein>
    <submittedName>
        <fullName evidence="12">Uncharacterized protein LOC113205649 isoform X1</fullName>
    </submittedName>
</protein>
<evidence type="ECO:0000313" key="11">
    <source>
        <dbReference type="Proteomes" id="UP000504606"/>
    </source>
</evidence>
<dbReference type="Gene3D" id="1.25.40.20">
    <property type="entry name" value="Ankyrin repeat-containing domain"/>
    <property type="match status" value="3"/>
</dbReference>
<feature type="compositionally biased region" description="Acidic residues" evidence="8">
    <location>
        <begin position="675"/>
        <end position="695"/>
    </location>
</feature>
<evidence type="ECO:0000259" key="10">
    <source>
        <dbReference type="PROSITE" id="PS51510"/>
    </source>
</evidence>
<feature type="compositionally biased region" description="Basic and acidic residues" evidence="8">
    <location>
        <begin position="817"/>
        <end position="832"/>
    </location>
</feature>
<keyword evidence="4 7" id="KW-0067">ATP-binding</keyword>
<comment type="similarity">
    <text evidence="6">Belongs to the ATP:guanido phosphotransferase family.</text>
</comment>
<name>A0A9C6U2T5_FRAOC</name>
<dbReference type="InterPro" id="IPR022414">
    <property type="entry name" value="ATP-guanido_PTrfase_cat"/>
</dbReference>
<evidence type="ECO:0000256" key="8">
    <source>
        <dbReference type="SAM" id="MobiDB-lite"/>
    </source>
</evidence>
<dbReference type="OrthoDB" id="432281at2759"/>
<feature type="binding site" evidence="7">
    <location>
        <begin position="1814"/>
        <end position="1818"/>
    </location>
    <ligand>
        <name>ATP</name>
        <dbReference type="ChEBI" id="CHEBI:30616"/>
    </ligand>
</feature>
<comment type="caution">
    <text evidence="7">Lacks conserved residue(s) required for the propagation of feature annotation.</text>
</comment>
<feature type="compositionally biased region" description="Basic and acidic residues" evidence="8">
    <location>
        <begin position="782"/>
        <end position="792"/>
    </location>
</feature>
<feature type="binding site" evidence="7">
    <location>
        <begin position="1843"/>
        <end position="1848"/>
    </location>
    <ligand>
        <name>ATP</name>
        <dbReference type="ChEBI" id="CHEBI:30616"/>
    </ligand>
</feature>
<evidence type="ECO:0000256" key="5">
    <source>
        <dbReference type="PROSITE-ProRule" id="PRU00023"/>
    </source>
</evidence>
<dbReference type="PROSITE" id="PS51510">
    <property type="entry name" value="PHOSPHAGEN_KINASE_C"/>
    <property type="match status" value="1"/>
</dbReference>
<dbReference type="SUPFAM" id="SSF48034">
    <property type="entry name" value="Guanido kinase N-terminal domain"/>
    <property type="match status" value="1"/>
</dbReference>
<feature type="compositionally biased region" description="Acidic residues" evidence="8">
    <location>
        <begin position="524"/>
        <end position="557"/>
    </location>
</feature>
<feature type="domain" description="Phosphagen kinase N-terminal" evidence="9">
    <location>
        <begin position="1424"/>
        <end position="1530"/>
    </location>
</feature>
<accession>A0A9C6U2T5</accession>
<dbReference type="PANTHER" id="PTHR24172:SF4">
    <property type="entry name" value="ANK_REP_REGION DOMAIN-CONTAINING PROTEIN"/>
    <property type="match status" value="1"/>
</dbReference>
<keyword evidence="5" id="KW-0040">ANK repeat</keyword>
<feature type="compositionally biased region" description="Acidic residues" evidence="8">
    <location>
        <begin position="715"/>
        <end position="727"/>
    </location>
</feature>
<dbReference type="RefSeq" id="XP_052120044.1">
    <property type="nucleotide sequence ID" value="XM_052264084.1"/>
</dbReference>
<dbReference type="GO" id="GO:0016301">
    <property type="term" value="F:kinase activity"/>
    <property type="evidence" value="ECO:0007669"/>
    <property type="project" value="UniProtKB-KW"/>
</dbReference>
<feature type="compositionally biased region" description="Acidic residues" evidence="8">
    <location>
        <begin position="574"/>
        <end position="585"/>
    </location>
</feature>
<dbReference type="SMART" id="SM00248">
    <property type="entry name" value="ANK"/>
    <property type="match status" value="6"/>
</dbReference>
<dbReference type="Gene3D" id="1.10.135.10">
    <property type="entry name" value="ATP:guanido phosphotransferase, N-terminal domain"/>
    <property type="match status" value="1"/>
</dbReference>
<organism evidence="11 12">
    <name type="scientific">Frankliniella occidentalis</name>
    <name type="common">Western flower thrips</name>
    <name type="synonym">Euthrips occidentalis</name>
    <dbReference type="NCBI Taxonomy" id="133901"/>
    <lineage>
        <taxon>Eukaryota</taxon>
        <taxon>Metazoa</taxon>
        <taxon>Ecdysozoa</taxon>
        <taxon>Arthropoda</taxon>
        <taxon>Hexapoda</taxon>
        <taxon>Insecta</taxon>
        <taxon>Pterygota</taxon>
        <taxon>Neoptera</taxon>
        <taxon>Paraneoptera</taxon>
        <taxon>Thysanoptera</taxon>
        <taxon>Terebrantia</taxon>
        <taxon>Thripoidea</taxon>
        <taxon>Thripidae</taxon>
        <taxon>Frankliniella</taxon>
    </lineage>
</organism>
<gene>
    <name evidence="12" type="primary">LOC113205649</name>
</gene>
<sequence>MCKDRAGTGLLHKAVFRGQRGVVDWLLDNQPNTVHLKDREGRTPLHYCGACEDQDAMWQRLVDAGADVGAKDNRGRTADYYLEKPDELRLPTSPQHPAESRGRAADTGLVVKPANIRIWIHDRDMGKLQQLLWEGHGARLRNETSKYPIVKRFLEGVPFVMGAVKDVHTAAIAGDLETFQKRTEEPVPREIFTSKDANGLTPLHKAAGLGHGHIVDDILARAPGAVSVCDAERRTALHFAALVRDGGEVYNKLVRAGADELAQDNMGRTPEHYKSKPADLDAGLLRVVPDAPRTSAAYPPNWDWSVITDPAARVFNGRRSYENGDSESASSRDNEDVVAPTQRAGEDGQGAVGEGGDGDGDSEASPQPAGDASGGQEGASLRDGDADAAENDESAEGGDPPGPPQNDVDGDVGEEESSEQPEQGDADDEVGADEVAPTDSVPTEGAPSGAAPSGDAPAEDASNEEAPPEGAPDQNAATEVSANEIPVADASTGDIPDDEARTEEASTVEASTPAEVSEDRCTTEDGDGQDAEAEDGGVEVGGAEDGEVEDGEVEDGDAGASNAEGGDAQGSDAEGGDAEGGDVEGGDAGGGDAEGGDAEGGDAEGGDAGGDAGGSGGEDGIGNEDGVGDGGVQEVSGGGDSVKGDGIEQDGIEQDGIEQDGTEAGADEEGRIEGDGVEGEVSEENKEAEEMDDDQKDVISKPEQKSQTEDGDGAKEEEEEKTEEGEDRDAKLQKDDEKDRDNDDADQGGANANEGTGLDEEGERQADNEEGGGDAQPDGENSEDKGEGRGQEEVNEELTQADSGQEQVEDAVGQDAPAERDSGDGVDSREQESADAPEASGEEEGEDVVVGDTSDAQGGARDRDSTSTKEKEQRELAPAPSAQEIQTMSLLAPGVRTRRQRLARIVKAITLQKYMAQRAAARRAEGAYAARVAAEASANVQALGKARGRCLWRLASVVVLRTLRWAKKGFPLYDRDWDDPQEEVEDDEAELVEDAEQLLTYTFYPAYSNWRGDRARYMWALLREEASNLHPQVHSFDSGDERDDIPALRWVKLRLMLPEVLELGRRGREGELGDDGGTSARASAGEDSGTNQSAATTVALDGTDLEPEPPPPPEPEPEPVPRDKAEEGRGDVRARPPTPRPQATLLGNDGGDEDEDEEDEGVGEDDDERYPRDPGQMTDDELDAHISRGDLGVLADLVLNGEGDRLLNKNSSNPEVQSFLDHVPSYMAKIRAVHDAARAGNLRGLQAALDRRKFAVARDRRSQSACTPLHLAVLLGQTAVVRYLSGRFPETLSARDLRGRTALHYAAVLADNAHYYNLLLNLGANRALKDKRGATADFYLQNPNTLTHRQLLADIGEPESIADEMFSDKVDNDKVSSRRDVHAADTMALMDRCFRLLHEGVEQREDAPTGAEGMPPRLVVAYRDLREVPEAPADRARGDRPAVLRFLPRHVFDQCKRTLTRMDHSIIDVLWPAILDQQDQHRDPVAPNGNPYASRTRDSYMDEAGFVAPDLESYAVFGAVMLPVIKWLNGLDIRAPLRDHPPSQFYEEPAGMRATQSVDEVGEGGGLAKHANGTAPTPLPPPPSSQSAIFRLRSDNHLSRSLDIDPGGRVVLRSVVQVARNLTDVRLPLDLTEAQLAEVEDAFRRALLKMDGQHQGPVCVRETPRRLSLSLVANGSPAQNGVYRGAGEYFSFPDIPPSAKERLRRARLWPYVPREREGDEDRLRRLHGRTWPAGRGVFVSGDASLASLVAWINVHDHVRVMAASADGRGGQIGDVYRRAADCVLGLQRAGCHFARDPKLGFLLARPWDVGCGLRFQATTRLPKLGREPDQLASLCRSRGLRLRRTLHPEVFLIANKQVLGVSEHQAYRDYVTAMSNIIQLESRVESNSFRLGAVLSRVFRKRPSA</sequence>
<feature type="compositionally biased region" description="Basic and acidic residues" evidence="8">
    <location>
        <begin position="728"/>
        <end position="741"/>
    </location>
</feature>
<feature type="binding site" evidence="7">
    <location>
        <begin position="1613"/>
        <end position="1617"/>
    </location>
    <ligand>
        <name>ATP</name>
        <dbReference type="ChEBI" id="CHEBI:30616"/>
    </ligand>
</feature>
<dbReference type="GeneID" id="113205649"/>
<feature type="repeat" description="ANK" evidence="5">
    <location>
        <begin position="40"/>
        <end position="73"/>
    </location>
</feature>
<feature type="compositionally biased region" description="Acidic residues" evidence="8">
    <location>
        <begin position="386"/>
        <end position="396"/>
    </location>
</feature>
<dbReference type="InterPro" id="IPR036770">
    <property type="entry name" value="Ankyrin_rpt-contain_sf"/>
</dbReference>
<dbReference type="Pfam" id="PF12796">
    <property type="entry name" value="Ank_2"/>
    <property type="match status" value="1"/>
</dbReference>
<feature type="compositionally biased region" description="Basic and acidic residues" evidence="8">
    <location>
        <begin position="860"/>
        <end position="875"/>
    </location>
</feature>
<dbReference type="InterPro" id="IPR014746">
    <property type="entry name" value="Gln_synth/guanido_kin_cat_dom"/>
</dbReference>
<dbReference type="Gene3D" id="3.30.590.10">
    <property type="entry name" value="Glutamine synthetase/guanido kinase, catalytic domain"/>
    <property type="match status" value="1"/>
</dbReference>
<feature type="region of interest" description="Disordered" evidence="8">
    <location>
        <begin position="1067"/>
        <end position="1181"/>
    </location>
</feature>
<feature type="compositionally biased region" description="Acidic residues" evidence="8">
    <location>
        <begin position="1150"/>
        <end position="1168"/>
    </location>
</feature>
<feature type="compositionally biased region" description="Acidic residues" evidence="8">
    <location>
        <begin position="840"/>
        <end position="849"/>
    </location>
</feature>
<feature type="compositionally biased region" description="Acidic residues" evidence="8">
    <location>
        <begin position="408"/>
        <end position="432"/>
    </location>
</feature>
<feature type="compositionally biased region" description="Low complexity" evidence="8">
    <location>
        <begin position="444"/>
        <end position="456"/>
    </location>
</feature>
<dbReference type="SUPFAM" id="SSF48403">
    <property type="entry name" value="Ankyrin repeat"/>
    <property type="match status" value="2"/>
</dbReference>
<evidence type="ECO:0000256" key="4">
    <source>
        <dbReference type="ARBA" id="ARBA00022840"/>
    </source>
</evidence>
<dbReference type="Pfam" id="PF00217">
    <property type="entry name" value="ATP-gua_Ptrans"/>
    <property type="match status" value="1"/>
</dbReference>
<dbReference type="InterPro" id="IPR036802">
    <property type="entry name" value="ATP-guanido_PTrfase_N_sf"/>
</dbReference>
<feature type="compositionally biased region" description="Acidic residues" evidence="8">
    <location>
        <begin position="757"/>
        <end position="772"/>
    </location>
</feature>
<keyword evidence="1 7" id="KW-0808">Transferase</keyword>
<feature type="repeat" description="ANK" evidence="5">
    <location>
        <begin position="1298"/>
        <end position="1331"/>
    </location>
</feature>
<feature type="compositionally biased region" description="Low complexity" evidence="8">
    <location>
        <begin position="558"/>
        <end position="572"/>
    </location>
</feature>
<evidence type="ECO:0000313" key="12">
    <source>
        <dbReference type="RefSeq" id="XP_052120044.1"/>
    </source>
</evidence>
<feature type="region of interest" description="Disordered" evidence="8">
    <location>
        <begin position="1563"/>
        <end position="1585"/>
    </location>
</feature>
<evidence type="ECO:0000256" key="7">
    <source>
        <dbReference type="PROSITE-ProRule" id="PRU00843"/>
    </source>
</evidence>
<dbReference type="PROSITE" id="PS51509">
    <property type="entry name" value="PHOSPHAGEN_KINASE_N"/>
    <property type="match status" value="1"/>
</dbReference>
<reference evidence="12" key="1">
    <citation type="submission" date="2025-08" db="UniProtKB">
        <authorList>
            <consortium name="RefSeq"/>
        </authorList>
    </citation>
    <scope>IDENTIFICATION</scope>
    <source>
        <tissue evidence="12">Whole organism</tissue>
    </source>
</reference>
<feature type="compositionally biased region" description="Basic and acidic residues" evidence="8">
    <location>
        <begin position="696"/>
        <end position="714"/>
    </location>
</feature>
<dbReference type="PROSITE" id="PS50088">
    <property type="entry name" value="ANK_REPEAT"/>
    <property type="match status" value="3"/>
</dbReference>
<evidence type="ECO:0000256" key="1">
    <source>
        <dbReference type="ARBA" id="ARBA00022679"/>
    </source>
</evidence>
<feature type="compositionally biased region" description="Gly residues" evidence="8">
    <location>
        <begin position="606"/>
        <end position="641"/>
    </location>
</feature>
<feature type="compositionally biased region" description="Acidic residues" evidence="8">
    <location>
        <begin position="647"/>
        <end position="667"/>
    </location>
</feature>
<evidence type="ECO:0000256" key="2">
    <source>
        <dbReference type="ARBA" id="ARBA00022741"/>
    </source>
</evidence>
<feature type="compositionally biased region" description="Polar residues" evidence="8">
    <location>
        <begin position="797"/>
        <end position="806"/>
    </location>
</feature>
<feature type="repeat" description="ANK" evidence="5">
    <location>
        <begin position="232"/>
        <end position="265"/>
    </location>
</feature>
<dbReference type="GO" id="GO:0005524">
    <property type="term" value="F:ATP binding"/>
    <property type="evidence" value="ECO:0007669"/>
    <property type="project" value="UniProtKB-UniRule"/>
</dbReference>
<dbReference type="SUPFAM" id="SSF55931">
    <property type="entry name" value="Glutamine synthetase/guanido kinase"/>
    <property type="match status" value="1"/>
</dbReference>
<dbReference type="KEGG" id="foc:113205649"/>
<dbReference type="Proteomes" id="UP000504606">
    <property type="component" value="Unplaced"/>
</dbReference>
<feature type="binding site" evidence="7">
    <location>
        <position position="1759"/>
    </location>
    <ligand>
        <name>ATP</name>
        <dbReference type="ChEBI" id="CHEBI:30616"/>
    </ligand>
</feature>
<dbReference type="PANTHER" id="PTHR24172">
    <property type="entry name" value="ANK_REP_REGION DOMAIN-CONTAINING PROTEIN"/>
    <property type="match status" value="1"/>
</dbReference>
<dbReference type="InterPro" id="IPR002110">
    <property type="entry name" value="Ankyrin_rpt"/>
</dbReference>
<evidence type="ECO:0000256" key="3">
    <source>
        <dbReference type="ARBA" id="ARBA00022777"/>
    </source>
</evidence>
<proteinExistence type="inferred from homology"/>
<feature type="compositionally biased region" description="Acidic residues" evidence="8">
    <location>
        <begin position="457"/>
        <end position="467"/>
    </location>
</feature>